<dbReference type="PANTHER" id="PTHR32305:SF15">
    <property type="entry name" value="PROTEIN RHSA-RELATED"/>
    <property type="match status" value="1"/>
</dbReference>
<proteinExistence type="predicted"/>
<organism evidence="1 2">
    <name type="scientific">Acidobacterium capsulatum (strain ATCC 51196 / DSM 11244 / BCRC 80197 / JCM 7670 / NBRC 15755 / NCIMB 13165 / 161)</name>
    <dbReference type="NCBI Taxonomy" id="240015"/>
    <lineage>
        <taxon>Bacteria</taxon>
        <taxon>Pseudomonadati</taxon>
        <taxon>Acidobacteriota</taxon>
        <taxon>Terriglobia</taxon>
        <taxon>Terriglobales</taxon>
        <taxon>Acidobacteriaceae</taxon>
        <taxon>Acidobacterium</taxon>
    </lineage>
</organism>
<dbReference type="RefSeq" id="WP_012680743.1">
    <property type="nucleotide sequence ID" value="NC_012483.1"/>
</dbReference>
<accession>C1F9W6</accession>
<dbReference type="NCBIfam" id="TIGR03696">
    <property type="entry name" value="Rhs_assc_core"/>
    <property type="match status" value="1"/>
</dbReference>
<dbReference type="InterPro" id="IPR050708">
    <property type="entry name" value="T6SS_VgrG/RHS"/>
</dbReference>
<dbReference type="EMBL" id="CP001472">
    <property type="protein sequence ID" value="ACO32445.1"/>
    <property type="molecule type" value="Genomic_DNA"/>
</dbReference>
<dbReference type="Proteomes" id="UP000002207">
    <property type="component" value="Chromosome"/>
</dbReference>
<evidence type="ECO:0000313" key="1">
    <source>
        <dbReference type="EMBL" id="ACO32445.1"/>
    </source>
</evidence>
<dbReference type="STRING" id="240015.ACP_0342"/>
<dbReference type="eggNOG" id="COG3209">
    <property type="taxonomic scope" value="Bacteria"/>
</dbReference>
<reference evidence="1 2" key="1">
    <citation type="journal article" date="2009" name="Appl. Environ. Microbiol.">
        <title>Three genomes from the phylum Acidobacteria provide insight into the lifestyles of these microorganisms in soils.</title>
        <authorList>
            <person name="Ward N.L."/>
            <person name="Challacombe J.F."/>
            <person name="Janssen P.H."/>
            <person name="Henrissat B."/>
            <person name="Coutinho P.M."/>
            <person name="Wu M."/>
            <person name="Xie G."/>
            <person name="Haft D.H."/>
            <person name="Sait M."/>
            <person name="Badger J."/>
            <person name="Barabote R.D."/>
            <person name="Bradley B."/>
            <person name="Brettin T.S."/>
            <person name="Brinkac L.M."/>
            <person name="Bruce D."/>
            <person name="Creasy T."/>
            <person name="Daugherty S.C."/>
            <person name="Davidsen T.M."/>
            <person name="DeBoy R.T."/>
            <person name="Detter J.C."/>
            <person name="Dodson R.J."/>
            <person name="Durkin A.S."/>
            <person name="Ganapathy A."/>
            <person name="Gwinn-Giglio M."/>
            <person name="Han C.S."/>
            <person name="Khouri H."/>
            <person name="Kiss H."/>
            <person name="Kothari S.P."/>
            <person name="Madupu R."/>
            <person name="Nelson K.E."/>
            <person name="Nelson W.C."/>
            <person name="Paulsen I."/>
            <person name="Penn K."/>
            <person name="Ren Q."/>
            <person name="Rosovitz M.J."/>
            <person name="Selengut J.D."/>
            <person name="Shrivastava S."/>
            <person name="Sullivan S.A."/>
            <person name="Tapia R."/>
            <person name="Thompson L.S."/>
            <person name="Watkins K.L."/>
            <person name="Yang Q."/>
            <person name="Yu C."/>
            <person name="Zafar N."/>
            <person name="Zhou L."/>
            <person name="Kuske C.R."/>
        </authorList>
    </citation>
    <scope>NUCLEOTIDE SEQUENCE [LARGE SCALE GENOMIC DNA]</scope>
    <source>
        <strain evidence="2">ATCC 51196 / DSM 11244 / BCRC 80197 / JCM 7670 / NBRC 15755 / NCIMB 13165 / 161</strain>
    </source>
</reference>
<dbReference type="KEGG" id="aca:ACP_0342"/>
<dbReference type="InterPro" id="IPR022385">
    <property type="entry name" value="Rhs_assc_core"/>
</dbReference>
<dbReference type="Gene3D" id="2.180.10.10">
    <property type="entry name" value="RHS repeat-associated core"/>
    <property type="match status" value="1"/>
</dbReference>
<protein>
    <submittedName>
        <fullName evidence="1">Uncharacterized protein</fullName>
    </submittedName>
</protein>
<sequence length="409" mass="41681">MDGISAMVGYVYDADGNRVAKGPITAWSCDPTTNGFESSAYETDYVLNQSGQTVTETTKSDTGVMQWNFTNVYANGVLFATYDAQGLHFLLNDWLGTRRASTDYEGVLESLCASLPYGDGLNCTNSPQSPNEQHFTGKQHDQESGNDYFGARYYSENDARFMSPDWSAKVEPVPYAKLGDPQSLNLYGYMLNNPLGGVDADGHLPQCDVCRKLINWLSSSHSASASASVSGAQGSAGNGFISGTGKAGTAQASASASYGLNTSSSAKASASVAEATLHEGTHSTTQMNSVTANAGASVGVSLGGKSGVGISASAGANADVLRASQSETITLGPVTITGGASGAVGIGADASANLGASGFGASAEAVFGYGGGLTFNVSWGGVTGTAGASVKGDINSTTTTIQKPEVQPQ</sequence>
<gene>
    <name evidence="1" type="ordered locus">ACP_0342</name>
</gene>
<evidence type="ECO:0000313" key="2">
    <source>
        <dbReference type="Proteomes" id="UP000002207"/>
    </source>
</evidence>
<keyword evidence="2" id="KW-1185">Reference proteome</keyword>
<dbReference type="AlphaFoldDB" id="C1F9W6"/>
<dbReference type="PANTHER" id="PTHR32305">
    <property type="match status" value="1"/>
</dbReference>
<name>C1F9W6_ACIC5</name>
<dbReference type="HOGENOM" id="CLU_671986_0_0_0"/>
<dbReference type="InParanoid" id="C1F9W6"/>